<dbReference type="GO" id="GO:0006281">
    <property type="term" value="P:DNA repair"/>
    <property type="evidence" value="ECO:0007669"/>
    <property type="project" value="UniProtKB-KW"/>
</dbReference>
<dbReference type="VEuPathDB" id="TriTrypDB:TM35_000142590"/>
<keyword evidence="8" id="KW-1185">Reference proteome</keyword>
<evidence type="ECO:0000256" key="1">
    <source>
        <dbReference type="ARBA" id="ARBA00004123"/>
    </source>
</evidence>
<evidence type="ECO:0000256" key="6">
    <source>
        <dbReference type="SAM" id="SignalP"/>
    </source>
</evidence>
<proteinExistence type="inferred from homology"/>
<feature type="signal peptide" evidence="6">
    <location>
        <begin position="1"/>
        <end position="28"/>
    </location>
</feature>
<dbReference type="PANTHER" id="PTHR10870">
    <property type="entry name" value="CELL CYCLE CHECKPOINT PROTEIN RAD1"/>
    <property type="match status" value="1"/>
</dbReference>
<dbReference type="Pfam" id="PF02144">
    <property type="entry name" value="Rad1"/>
    <property type="match status" value="1"/>
</dbReference>
<dbReference type="GO" id="GO:0000077">
    <property type="term" value="P:DNA damage checkpoint signaling"/>
    <property type="evidence" value="ECO:0007669"/>
    <property type="project" value="InterPro"/>
</dbReference>
<dbReference type="GeneID" id="39985484"/>
<dbReference type="EMBL" id="NBCO01000014">
    <property type="protein sequence ID" value="ORC89048.1"/>
    <property type="molecule type" value="Genomic_DNA"/>
</dbReference>
<keyword evidence="5" id="KW-0539">Nucleus</keyword>
<organism evidence="7 8">
    <name type="scientific">Trypanosoma theileri</name>
    <dbReference type="NCBI Taxonomy" id="67003"/>
    <lineage>
        <taxon>Eukaryota</taxon>
        <taxon>Discoba</taxon>
        <taxon>Euglenozoa</taxon>
        <taxon>Kinetoplastea</taxon>
        <taxon>Metakinetoplastina</taxon>
        <taxon>Trypanosomatida</taxon>
        <taxon>Trypanosomatidae</taxon>
        <taxon>Trypanosoma</taxon>
    </lineage>
</organism>
<keyword evidence="6" id="KW-0732">Signal</keyword>
<dbReference type="Gene3D" id="3.70.10.10">
    <property type="match status" value="1"/>
</dbReference>
<comment type="subcellular location">
    <subcellularLocation>
        <location evidence="1">Nucleus</location>
    </subcellularLocation>
</comment>
<accession>A0A1X0NWX4</accession>
<evidence type="ECO:0000256" key="5">
    <source>
        <dbReference type="ARBA" id="ARBA00023242"/>
    </source>
</evidence>
<dbReference type="Proteomes" id="UP000192257">
    <property type="component" value="Unassembled WGS sequence"/>
</dbReference>
<dbReference type="InterPro" id="IPR003021">
    <property type="entry name" value="Rad1_Rec1_Rad17"/>
</dbReference>
<dbReference type="RefSeq" id="XP_028883114.1">
    <property type="nucleotide sequence ID" value="XM_029025704.1"/>
</dbReference>
<evidence type="ECO:0000256" key="2">
    <source>
        <dbReference type="ARBA" id="ARBA00010991"/>
    </source>
</evidence>
<evidence type="ECO:0000256" key="3">
    <source>
        <dbReference type="ARBA" id="ARBA00022763"/>
    </source>
</evidence>
<evidence type="ECO:0000256" key="4">
    <source>
        <dbReference type="ARBA" id="ARBA00023204"/>
    </source>
</evidence>
<comment type="caution">
    <text evidence="7">The sequence shown here is derived from an EMBL/GenBank/DDBJ whole genome shotgun (WGS) entry which is preliminary data.</text>
</comment>
<evidence type="ECO:0000313" key="8">
    <source>
        <dbReference type="Proteomes" id="UP000192257"/>
    </source>
</evidence>
<sequence length="308" mass="32861">MSVYCRVAHPHLLLKALAVLTITKDSWATVAFSDNVVVLHVEGSDQSITATATLPTALFSEYSATDARFMVHLASLRDALLLGGPALLSTVTLARIVLAYPMGDAKLLVELTDGDCVLQSTLVTRPVKDHLLDLHFGNARVVNKLTLLGDVARDVIEDLVVAQCPQVVVVLDPQEGVTLRGEGGPYGAVTVQMRRNAEVILSTLAEGKHAQTRVLRSHLALACGVRAGGKLLRMTGSNNDHLLGNIGLFSSSGGGGGGGQQPTFGGFERLLFQINEERQLSVVHTTRDHDIAVTVNVVVSPLCDLYDE</sequence>
<evidence type="ECO:0000313" key="7">
    <source>
        <dbReference type="EMBL" id="ORC89048.1"/>
    </source>
</evidence>
<keyword evidence="3" id="KW-0227">DNA damage</keyword>
<keyword evidence="4" id="KW-0234">DNA repair</keyword>
<dbReference type="AlphaFoldDB" id="A0A1X0NWX4"/>
<dbReference type="PANTHER" id="PTHR10870:SF0">
    <property type="entry name" value="CELL CYCLE CHECKPOINT PROTEIN RAD1"/>
    <property type="match status" value="1"/>
</dbReference>
<comment type="similarity">
    <text evidence="2">Belongs to the rad1 family.</text>
</comment>
<dbReference type="OrthoDB" id="271772at2759"/>
<dbReference type="GO" id="GO:0030896">
    <property type="term" value="C:checkpoint clamp complex"/>
    <property type="evidence" value="ECO:0007669"/>
    <property type="project" value="TreeGrafter"/>
</dbReference>
<protein>
    <submittedName>
        <fullName evidence="7">Cell cycle checkpoint protein</fullName>
    </submittedName>
</protein>
<gene>
    <name evidence="7" type="ORF">TM35_000142590</name>
</gene>
<feature type="chain" id="PRO_5012936307" evidence="6">
    <location>
        <begin position="29"/>
        <end position="308"/>
    </location>
</feature>
<name>A0A1X0NWX4_9TRYP</name>
<reference evidence="7 8" key="1">
    <citation type="submission" date="2017-03" db="EMBL/GenBank/DDBJ databases">
        <title>An alternative strategy for trypanosome survival in the mammalian bloodstream revealed through genome and transcriptome analysis of the ubiquitous bovine parasite Trypanosoma (Megatrypanum) theileri.</title>
        <authorList>
            <person name="Kelly S."/>
            <person name="Ivens A."/>
            <person name="Mott A."/>
            <person name="O'Neill E."/>
            <person name="Emms D."/>
            <person name="Macleod O."/>
            <person name="Voorheis P."/>
            <person name="Matthews J."/>
            <person name="Matthews K."/>
            <person name="Carrington M."/>
        </authorList>
    </citation>
    <scope>NUCLEOTIDE SEQUENCE [LARGE SCALE GENOMIC DNA]</scope>
    <source>
        <strain evidence="7">Edinburgh</strain>
    </source>
</reference>